<sequence>MKAWRQTPDSVVAKSVSICGFSDDPTSWHIARHDVYGTKFRMAWELRSHDGAEDDSGSFDDCESYEHIMETLDDIVIED</sequence>
<dbReference type="AlphaFoldDB" id="A0A080ZBL2"/>
<protein>
    <submittedName>
        <fullName evidence="2">Uncharacterized protein</fullName>
    </submittedName>
</protein>
<dbReference type="EMBL" id="ANJA01003929">
    <property type="protein sequence ID" value="ETO60500.1"/>
    <property type="molecule type" value="Genomic_DNA"/>
</dbReference>
<accession>A0A080ZBL2</accession>
<proteinExistence type="predicted"/>
<gene>
    <name evidence="2" type="ORF">F444_18362</name>
    <name evidence="1" type="ORF">F444_21313</name>
</gene>
<dbReference type="OrthoDB" id="128606at2759"/>
<dbReference type="Proteomes" id="UP000028582">
    <property type="component" value="Unassembled WGS sequence"/>
</dbReference>
<organism evidence="2 3">
    <name type="scientific">Phytophthora nicotianae P1976</name>
    <dbReference type="NCBI Taxonomy" id="1317066"/>
    <lineage>
        <taxon>Eukaryota</taxon>
        <taxon>Sar</taxon>
        <taxon>Stramenopiles</taxon>
        <taxon>Oomycota</taxon>
        <taxon>Peronosporomycetes</taxon>
        <taxon>Peronosporales</taxon>
        <taxon>Peronosporaceae</taxon>
        <taxon>Phytophthora</taxon>
    </lineage>
</organism>
<comment type="caution">
    <text evidence="2">The sequence shown here is derived from an EMBL/GenBank/DDBJ whole genome shotgun (WGS) entry which is preliminary data.</text>
</comment>
<evidence type="ECO:0000313" key="1">
    <source>
        <dbReference type="EMBL" id="ETO60500.1"/>
    </source>
</evidence>
<reference evidence="2 3" key="1">
    <citation type="submission" date="2013-11" db="EMBL/GenBank/DDBJ databases">
        <title>The Genome Sequence of Phytophthora parasitica P1976.</title>
        <authorList>
            <consortium name="The Broad Institute Genomics Platform"/>
            <person name="Russ C."/>
            <person name="Tyler B."/>
            <person name="Panabieres F."/>
            <person name="Shan W."/>
            <person name="Tripathy S."/>
            <person name="Grunwald N."/>
            <person name="Machado M."/>
            <person name="Johnson C.S."/>
            <person name="Walker B."/>
            <person name="Young S."/>
            <person name="Zeng Q."/>
            <person name="Gargeya S."/>
            <person name="Fitzgerald M."/>
            <person name="Haas B."/>
            <person name="Abouelleil A."/>
            <person name="Allen A.W."/>
            <person name="Alvarado L."/>
            <person name="Arachchi H.M."/>
            <person name="Berlin A.M."/>
            <person name="Chapman S.B."/>
            <person name="Gainer-Dewar J."/>
            <person name="Goldberg J."/>
            <person name="Griggs A."/>
            <person name="Gujja S."/>
            <person name="Hansen M."/>
            <person name="Howarth C."/>
            <person name="Imamovic A."/>
            <person name="Ireland A."/>
            <person name="Larimer J."/>
            <person name="McCowan C."/>
            <person name="Murphy C."/>
            <person name="Pearson M."/>
            <person name="Poon T.W."/>
            <person name="Priest M."/>
            <person name="Roberts A."/>
            <person name="Saif S."/>
            <person name="Shea T."/>
            <person name="Sisk P."/>
            <person name="Sykes S."/>
            <person name="Wortman J."/>
            <person name="Nusbaum C."/>
            <person name="Birren B."/>
        </authorList>
    </citation>
    <scope>NUCLEOTIDE SEQUENCE [LARGE SCALE GENOMIC DNA]</scope>
    <source>
        <strain evidence="2 3">P1976</strain>
    </source>
</reference>
<dbReference type="EMBL" id="ANJA01003346">
    <property type="protein sequence ID" value="ETO64023.1"/>
    <property type="molecule type" value="Genomic_DNA"/>
</dbReference>
<evidence type="ECO:0000313" key="3">
    <source>
        <dbReference type="Proteomes" id="UP000028582"/>
    </source>
</evidence>
<evidence type="ECO:0000313" key="2">
    <source>
        <dbReference type="EMBL" id="ETO64023.1"/>
    </source>
</evidence>
<name>A0A080ZBL2_PHYNI</name>